<dbReference type="Proteomes" id="UP000618733">
    <property type="component" value="Unassembled WGS sequence"/>
</dbReference>
<gene>
    <name evidence="4" type="ORF">JD292_01835</name>
</gene>
<evidence type="ECO:0000256" key="2">
    <source>
        <dbReference type="PROSITE-ProRule" id="PRU01213"/>
    </source>
</evidence>
<comment type="caution">
    <text evidence="4">The sequence shown here is derived from an EMBL/GenBank/DDBJ whole genome shotgun (WGS) entry which is preliminary data.</text>
</comment>
<evidence type="ECO:0000256" key="1">
    <source>
        <dbReference type="ARBA" id="ARBA00022505"/>
    </source>
</evidence>
<dbReference type="RefSeq" id="WP_200131038.1">
    <property type="nucleotide sequence ID" value="NZ_JAEHOI010000002.1"/>
</dbReference>
<evidence type="ECO:0000313" key="4">
    <source>
        <dbReference type="EMBL" id="MBK0420823.1"/>
    </source>
</evidence>
<dbReference type="PROSITE" id="PS51866">
    <property type="entry name" value="MOP"/>
    <property type="match status" value="1"/>
</dbReference>
<feature type="domain" description="Mop" evidence="3">
    <location>
        <begin position="63"/>
        <end position="128"/>
    </location>
</feature>
<evidence type="ECO:0000313" key="5">
    <source>
        <dbReference type="Proteomes" id="UP000618733"/>
    </source>
</evidence>
<dbReference type="GO" id="GO:0015689">
    <property type="term" value="P:molybdate ion transport"/>
    <property type="evidence" value="ECO:0007669"/>
    <property type="project" value="InterPro"/>
</dbReference>
<name>A0A934QB21_9MICO</name>
<dbReference type="Pfam" id="PF03459">
    <property type="entry name" value="TOBE"/>
    <property type="match status" value="1"/>
</dbReference>
<evidence type="ECO:0000259" key="3">
    <source>
        <dbReference type="PROSITE" id="PS51866"/>
    </source>
</evidence>
<dbReference type="AlphaFoldDB" id="A0A934QB21"/>
<sequence length="134" mass="14112">MTHFRISDAAALIGVSDDTIRRWAADGLLESGRDAQGKKTVSGVSLAQRAIELAPDKTESGHRRSARNAFTGIVTAVQTEGLIAQVELQCGPNRVVSLMTAEALTDLGIEVGSQATAIVKATTVIIEAERNPEA</sequence>
<dbReference type="InterPro" id="IPR009061">
    <property type="entry name" value="DNA-bd_dom_put_sf"/>
</dbReference>
<dbReference type="Gene3D" id="1.10.1660.10">
    <property type="match status" value="1"/>
</dbReference>
<dbReference type="Pfam" id="PF00376">
    <property type="entry name" value="MerR"/>
    <property type="match status" value="1"/>
</dbReference>
<dbReference type="InterPro" id="IPR005116">
    <property type="entry name" value="Transp-assoc_OB_typ1"/>
</dbReference>
<organism evidence="4 5">
    <name type="scientific">Leucobacter edaphi</name>
    <dbReference type="NCBI Taxonomy" id="2796472"/>
    <lineage>
        <taxon>Bacteria</taxon>
        <taxon>Bacillati</taxon>
        <taxon>Actinomycetota</taxon>
        <taxon>Actinomycetes</taxon>
        <taxon>Micrococcales</taxon>
        <taxon>Microbacteriaceae</taxon>
        <taxon>Leucobacter</taxon>
    </lineage>
</organism>
<keyword evidence="5" id="KW-1185">Reference proteome</keyword>
<dbReference type="InterPro" id="IPR004606">
    <property type="entry name" value="Mop_domain"/>
</dbReference>
<dbReference type="EMBL" id="JAEHOI010000002">
    <property type="protein sequence ID" value="MBK0420823.1"/>
    <property type="molecule type" value="Genomic_DNA"/>
</dbReference>
<dbReference type="GO" id="GO:0006355">
    <property type="term" value="P:regulation of DNA-templated transcription"/>
    <property type="evidence" value="ECO:0007669"/>
    <property type="project" value="InterPro"/>
</dbReference>
<dbReference type="Gene3D" id="2.40.50.100">
    <property type="match status" value="1"/>
</dbReference>
<dbReference type="GO" id="GO:0003677">
    <property type="term" value="F:DNA binding"/>
    <property type="evidence" value="ECO:0007669"/>
    <property type="project" value="InterPro"/>
</dbReference>
<dbReference type="SUPFAM" id="SSF50331">
    <property type="entry name" value="MOP-like"/>
    <property type="match status" value="1"/>
</dbReference>
<dbReference type="InterPro" id="IPR008995">
    <property type="entry name" value="Mo/tungstate-bd_C_term_dom"/>
</dbReference>
<reference evidence="4" key="1">
    <citation type="submission" date="2020-12" db="EMBL/GenBank/DDBJ databases">
        <title>Leucobacter sp. CAS2, isolated from Chromium sludge.</title>
        <authorList>
            <person name="Xu Z."/>
        </authorList>
    </citation>
    <scope>NUCLEOTIDE SEQUENCE</scope>
    <source>
        <strain evidence="4">CSA2</strain>
    </source>
</reference>
<proteinExistence type="predicted"/>
<accession>A0A934QB21</accession>
<keyword evidence="1 2" id="KW-0500">Molybdenum</keyword>
<dbReference type="SUPFAM" id="SSF46955">
    <property type="entry name" value="Putative DNA-binding domain"/>
    <property type="match status" value="1"/>
</dbReference>
<protein>
    <submittedName>
        <fullName evidence="4">TOBE domain-containing protein</fullName>
    </submittedName>
</protein>
<dbReference type="InterPro" id="IPR000551">
    <property type="entry name" value="MerR-type_HTH_dom"/>
</dbReference>